<keyword evidence="4" id="KW-1185">Reference proteome</keyword>
<evidence type="ECO:0000313" key="4">
    <source>
        <dbReference type="Proteomes" id="UP000000305"/>
    </source>
</evidence>
<sequence>MEESNSPVLSCKKFGKKTHVLPESPILSCGRKRKKPLPDDSPVFLRTTRTIKSCDESPVIDSFSSPPPIAKLKPKSLFPEVDDAPPSVESQLSQASSSKCNDHIIDEEDSSSTGSEDDLIVHERTMSDSEDRLDIPDNARSQNSISISQTLSYYSGISTPEKKVAKAKPVATGNGLAKQLSKLLVRQESDYHLWKFQQKLGSSKTDADPATTTKMLRLRIESLSPGNMHSLAHCRNLAASSATTSRGEGSLSNRVSLVFTPERWERFSSVRSGDIVSIYEPWQSMELVGGVTLLLDFNLLLLSKEKKKKEEVSKLSNSSDSDALRLGATNDSPTVEDLTDADGRACSSASADSIAVAENRRPSTVTVLQTWTCPCQVRPINQRVPFST</sequence>
<accession>E9FWI5</accession>
<dbReference type="EMBL" id="GL732526">
    <property type="protein sequence ID" value="EFX87899.1"/>
    <property type="molecule type" value="Genomic_DNA"/>
</dbReference>
<dbReference type="Proteomes" id="UP000000305">
    <property type="component" value="Unassembled WGS sequence"/>
</dbReference>
<dbReference type="Pfam" id="PF14950">
    <property type="entry name" value="DUF4502"/>
    <property type="match status" value="1"/>
</dbReference>
<proteinExistence type="predicted"/>
<dbReference type="PANTHER" id="PTHR34347:SF1">
    <property type="entry name" value="DNA REPAIR-SCAFFOLDING PROTEIN"/>
    <property type="match status" value="1"/>
</dbReference>
<evidence type="ECO:0000259" key="2">
    <source>
        <dbReference type="Pfam" id="PF14950"/>
    </source>
</evidence>
<feature type="compositionally biased region" description="Acidic residues" evidence="1">
    <location>
        <begin position="105"/>
        <end position="118"/>
    </location>
</feature>
<evidence type="ECO:0000256" key="1">
    <source>
        <dbReference type="SAM" id="MobiDB-lite"/>
    </source>
</evidence>
<evidence type="ECO:0000313" key="3">
    <source>
        <dbReference type="EMBL" id="EFX87899.1"/>
    </source>
</evidence>
<dbReference type="PANTHER" id="PTHR34347">
    <property type="entry name" value="DNA REPAIR-SCAFFOLDING PROTEIN SPIDR"/>
    <property type="match status" value="1"/>
</dbReference>
<feature type="region of interest" description="Disordered" evidence="1">
    <location>
        <begin position="311"/>
        <end position="341"/>
    </location>
</feature>
<dbReference type="KEGG" id="dpx:DAPPUDRAFT_95973"/>
<reference evidence="3 4" key="1">
    <citation type="journal article" date="2011" name="Science">
        <title>The ecoresponsive genome of Daphnia pulex.</title>
        <authorList>
            <person name="Colbourne J.K."/>
            <person name="Pfrender M.E."/>
            <person name="Gilbert D."/>
            <person name="Thomas W.K."/>
            <person name="Tucker A."/>
            <person name="Oakley T.H."/>
            <person name="Tokishita S."/>
            <person name="Aerts A."/>
            <person name="Arnold G.J."/>
            <person name="Basu M.K."/>
            <person name="Bauer D.J."/>
            <person name="Caceres C.E."/>
            <person name="Carmel L."/>
            <person name="Casola C."/>
            <person name="Choi J.H."/>
            <person name="Detter J.C."/>
            <person name="Dong Q."/>
            <person name="Dusheyko S."/>
            <person name="Eads B.D."/>
            <person name="Frohlich T."/>
            <person name="Geiler-Samerotte K.A."/>
            <person name="Gerlach D."/>
            <person name="Hatcher P."/>
            <person name="Jogdeo S."/>
            <person name="Krijgsveld J."/>
            <person name="Kriventseva E.V."/>
            <person name="Kultz D."/>
            <person name="Laforsch C."/>
            <person name="Lindquist E."/>
            <person name="Lopez J."/>
            <person name="Manak J.R."/>
            <person name="Muller J."/>
            <person name="Pangilinan J."/>
            <person name="Patwardhan R.P."/>
            <person name="Pitluck S."/>
            <person name="Pritham E.J."/>
            <person name="Rechtsteiner A."/>
            <person name="Rho M."/>
            <person name="Rogozin I.B."/>
            <person name="Sakarya O."/>
            <person name="Salamov A."/>
            <person name="Schaack S."/>
            <person name="Shapiro H."/>
            <person name="Shiga Y."/>
            <person name="Skalitzky C."/>
            <person name="Smith Z."/>
            <person name="Souvorov A."/>
            <person name="Sung W."/>
            <person name="Tang Z."/>
            <person name="Tsuchiya D."/>
            <person name="Tu H."/>
            <person name="Vos H."/>
            <person name="Wang M."/>
            <person name="Wolf Y.I."/>
            <person name="Yamagata H."/>
            <person name="Yamada T."/>
            <person name="Ye Y."/>
            <person name="Shaw J.R."/>
            <person name="Andrews J."/>
            <person name="Crease T.J."/>
            <person name="Tang H."/>
            <person name="Lucas S.M."/>
            <person name="Robertson H.M."/>
            <person name="Bork P."/>
            <person name="Koonin E.V."/>
            <person name="Zdobnov E.M."/>
            <person name="Grigoriev I.V."/>
            <person name="Lynch M."/>
            <person name="Boore J.L."/>
        </authorList>
    </citation>
    <scope>NUCLEOTIDE SEQUENCE [LARGE SCALE GENOMIC DNA]</scope>
</reference>
<dbReference type="AlphaFoldDB" id="E9FWI5"/>
<feature type="domain" description="DUF4502" evidence="2">
    <location>
        <begin position="157"/>
        <end position="284"/>
    </location>
</feature>
<name>E9FWI5_DAPPU</name>
<dbReference type="InterPro" id="IPR028026">
    <property type="entry name" value="DUF4502"/>
</dbReference>
<organism evidence="3 4">
    <name type="scientific">Daphnia pulex</name>
    <name type="common">Water flea</name>
    <dbReference type="NCBI Taxonomy" id="6669"/>
    <lineage>
        <taxon>Eukaryota</taxon>
        <taxon>Metazoa</taxon>
        <taxon>Ecdysozoa</taxon>
        <taxon>Arthropoda</taxon>
        <taxon>Crustacea</taxon>
        <taxon>Branchiopoda</taxon>
        <taxon>Diplostraca</taxon>
        <taxon>Cladocera</taxon>
        <taxon>Anomopoda</taxon>
        <taxon>Daphniidae</taxon>
        <taxon>Daphnia</taxon>
    </lineage>
</organism>
<dbReference type="HOGENOM" id="CLU_712236_0_0_1"/>
<feature type="region of interest" description="Disordered" evidence="1">
    <location>
        <begin position="74"/>
        <end position="118"/>
    </location>
</feature>
<gene>
    <name evidence="3" type="ORF">DAPPUDRAFT_95973</name>
</gene>
<dbReference type="InterPro" id="IPR053054">
    <property type="entry name" value="DNA_repair-scaffolding"/>
</dbReference>
<feature type="compositionally biased region" description="Low complexity" evidence="1">
    <location>
        <begin position="87"/>
        <end position="98"/>
    </location>
</feature>
<dbReference type="OrthoDB" id="1914453at2759"/>
<protein>
    <recommendedName>
        <fullName evidence="2">DUF4502 domain-containing protein</fullName>
    </recommendedName>
</protein>
<dbReference type="InParanoid" id="E9FWI5"/>